<evidence type="ECO:0000259" key="1">
    <source>
        <dbReference type="Pfam" id="PF07693"/>
    </source>
</evidence>
<comment type="caution">
    <text evidence="2">The sequence shown here is derived from an EMBL/GenBank/DDBJ whole genome shotgun (WGS) entry which is preliminary data.</text>
</comment>
<dbReference type="AlphaFoldDB" id="A0A2S5A1G4"/>
<dbReference type="Pfam" id="PF07693">
    <property type="entry name" value="KAP_NTPase"/>
    <property type="match status" value="1"/>
</dbReference>
<proteinExistence type="predicted"/>
<dbReference type="InterPro" id="IPR027417">
    <property type="entry name" value="P-loop_NTPase"/>
</dbReference>
<dbReference type="RefSeq" id="WP_103789357.1">
    <property type="nucleotide sequence ID" value="NZ_PQVF01000007.1"/>
</dbReference>
<feature type="domain" description="KAP NTPase" evidence="1">
    <location>
        <begin position="35"/>
        <end position="282"/>
    </location>
</feature>
<accession>A0A2S5A1G4</accession>
<name>A0A2S5A1G4_9SPHI</name>
<dbReference type="SUPFAM" id="SSF52540">
    <property type="entry name" value="P-loop containing nucleoside triphosphate hydrolases"/>
    <property type="match status" value="1"/>
</dbReference>
<gene>
    <name evidence="2" type="ORF">C3K47_11905</name>
</gene>
<keyword evidence="3" id="KW-1185">Reference proteome</keyword>
<reference evidence="2 3" key="1">
    <citation type="submission" date="2018-01" db="EMBL/GenBank/DDBJ databases">
        <authorList>
            <person name="Gaut B.S."/>
            <person name="Morton B.R."/>
            <person name="Clegg M.T."/>
            <person name="Duvall M.R."/>
        </authorList>
    </citation>
    <scope>NUCLEOTIDE SEQUENCE [LARGE SCALE GENOMIC DNA]</scope>
    <source>
        <strain evidence="2 3">HR-AV</strain>
    </source>
</reference>
<sequence length="519" mass="61114">MSNLIPSHEILVKENPIKITQTSIIQEFNAHIDYKENKRILFSAPFGAGKSTFLNDFFNEREDIYIVIKLYPVHYTVANNDDVFELIKFDILCELLHKYRNEIDLQKEEFSTLLTSQVFGQHRIDFIPLVESIIEASGKVGKPAKDILIALKDFFKDFKAFKKEIETDEEKLIEIYLEKFNNKPGVNEMDDITNLISSLLDRTKTDSEIKETVLIIDDLDRLDPEHVFRLFNIFSAHYDSVTEQNKFGFDKIIFVCDINNIRKMFAHRYGAGVDFSGYIDKFYSLSPFHFDNSRYLKETLFKILKSKIINIPADLIKKYNFLDPDSNIYRVAEWILYMLIESKELNLRSLINLKSIEIPRFKFKTTTTNREQSATKFEFIFLIKFLHSLFPDYDSVEIKLKKLTQAYSDSYNPIGTDIYLNSIDSIDRPLISYCLPFLISPIEIFNGQNRSTTNSYLIKCPVSEKILHYNYYEERDFSEYPYLFRITEKIEIESEKVKINAFELFLYTFLKCKRDGIIK</sequence>
<evidence type="ECO:0000313" key="3">
    <source>
        <dbReference type="Proteomes" id="UP000236893"/>
    </source>
</evidence>
<evidence type="ECO:0000313" key="2">
    <source>
        <dbReference type="EMBL" id="POY36440.1"/>
    </source>
</evidence>
<organism evidence="2 3">
    <name type="scientific">Solitalea longa</name>
    <dbReference type="NCBI Taxonomy" id="2079460"/>
    <lineage>
        <taxon>Bacteria</taxon>
        <taxon>Pseudomonadati</taxon>
        <taxon>Bacteroidota</taxon>
        <taxon>Sphingobacteriia</taxon>
        <taxon>Sphingobacteriales</taxon>
        <taxon>Sphingobacteriaceae</taxon>
        <taxon>Solitalea</taxon>
    </lineage>
</organism>
<dbReference type="OrthoDB" id="871734at2"/>
<dbReference type="Gene3D" id="3.40.50.300">
    <property type="entry name" value="P-loop containing nucleotide triphosphate hydrolases"/>
    <property type="match status" value="1"/>
</dbReference>
<dbReference type="InterPro" id="IPR011646">
    <property type="entry name" value="KAP_P-loop"/>
</dbReference>
<dbReference type="EMBL" id="PQVF01000007">
    <property type="protein sequence ID" value="POY36440.1"/>
    <property type="molecule type" value="Genomic_DNA"/>
</dbReference>
<dbReference type="Proteomes" id="UP000236893">
    <property type="component" value="Unassembled WGS sequence"/>
</dbReference>
<protein>
    <recommendedName>
        <fullName evidence="1">KAP NTPase domain-containing protein</fullName>
    </recommendedName>
</protein>